<dbReference type="SUPFAM" id="SSF53448">
    <property type="entry name" value="Nucleotide-diphospho-sugar transferases"/>
    <property type="match status" value="1"/>
</dbReference>
<organism evidence="1">
    <name type="scientific">Chrysotila carterae</name>
    <name type="common">Marine alga</name>
    <name type="synonym">Syracosphaera carterae</name>
    <dbReference type="NCBI Taxonomy" id="13221"/>
    <lineage>
        <taxon>Eukaryota</taxon>
        <taxon>Haptista</taxon>
        <taxon>Haptophyta</taxon>
        <taxon>Prymnesiophyceae</taxon>
        <taxon>Isochrysidales</taxon>
        <taxon>Isochrysidaceae</taxon>
        <taxon>Chrysotila</taxon>
    </lineage>
</organism>
<accession>A0A6T0AQV1</accession>
<evidence type="ECO:0008006" key="3">
    <source>
        <dbReference type="Google" id="ProtNLM"/>
    </source>
</evidence>
<evidence type="ECO:0000313" key="1">
    <source>
        <dbReference type="EMBL" id="CAE0776590.1"/>
    </source>
</evidence>
<dbReference type="PANTHER" id="PTHR46612:SF1">
    <property type="entry name" value="XYLOSIDE XYLOSYLTRANSFERASE 1"/>
    <property type="match status" value="1"/>
</dbReference>
<gene>
    <name evidence="1" type="ORF">PCAR00345_LOCUS29229</name>
    <name evidence="2" type="ORF">PCAR00345_LOCUS29233</name>
</gene>
<proteinExistence type="predicted"/>
<dbReference type="InterPro" id="IPR042465">
    <property type="entry name" value="XXLT1"/>
</dbReference>
<dbReference type="InterPro" id="IPR029044">
    <property type="entry name" value="Nucleotide-diphossugar_trans"/>
</dbReference>
<dbReference type="Gene3D" id="3.90.550.10">
    <property type="entry name" value="Spore Coat Polysaccharide Biosynthesis Protein SpsA, Chain A"/>
    <property type="match status" value="1"/>
</dbReference>
<dbReference type="GO" id="GO:0140560">
    <property type="term" value="F:xylosyl alpha-1,3-xylosyltransferase activity"/>
    <property type="evidence" value="ECO:0007669"/>
    <property type="project" value="TreeGrafter"/>
</dbReference>
<dbReference type="EMBL" id="HBIZ01045687">
    <property type="protein sequence ID" value="CAE0776594.1"/>
    <property type="molecule type" value="Transcribed_RNA"/>
</dbReference>
<dbReference type="PANTHER" id="PTHR46612">
    <property type="entry name" value="XYLOSIDE XYLOSYLTRANSFERASE 1"/>
    <property type="match status" value="1"/>
</dbReference>
<dbReference type="EMBL" id="HBIZ01045681">
    <property type="protein sequence ID" value="CAE0776590.1"/>
    <property type="molecule type" value="Transcribed_RNA"/>
</dbReference>
<dbReference type="GO" id="GO:0005789">
    <property type="term" value="C:endoplasmic reticulum membrane"/>
    <property type="evidence" value="ECO:0007669"/>
    <property type="project" value="TreeGrafter"/>
</dbReference>
<dbReference type="AlphaFoldDB" id="A0A6T0AQV1"/>
<evidence type="ECO:0000313" key="2">
    <source>
        <dbReference type="EMBL" id="CAE0776594.1"/>
    </source>
</evidence>
<reference evidence="1" key="1">
    <citation type="submission" date="2021-01" db="EMBL/GenBank/DDBJ databases">
        <authorList>
            <person name="Corre E."/>
            <person name="Pelletier E."/>
            <person name="Niang G."/>
            <person name="Scheremetjew M."/>
            <person name="Finn R."/>
            <person name="Kale V."/>
            <person name="Holt S."/>
            <person name="Cochrane G."/>
            <person name="Meng A."/>
            <person name="Brown T."/>
            <person name="Cohen L."/>
        </authorList>
    </citation>
    <scope>NUCLEOTIDE SEQUENCE</scope>
    <source>
        <strain evidence="1">CCMP645</strain>
    </source>
</reference>
<protein>
    <recommendedName>
        <fullName evidence="3">Nucleotide-diphospho-sugar transferase domain-containing protein</fullName>
    </recommendedName>
</protein>
<name>A0A6T0AQV1_CHRCT</name>
<dbReference type="GO" id="GO:0016266">
    <property type="term" value="P:protein O-linked glycosylation via N-acetyl-galactosamine"/>
    <property type="evidence" value="ECO:0007669"/>
    <property type="project" value="TreeGrafter"/>
</dbReference>
<sequence>MHLHLVYRGKRLANKQEIQLKEAGVEQVYFQLHLLPSRILCLYEQLTSCITGGRKYSQVQAFMLKPFMAWILPSNIPRVIMLDMDVAFLRPPHQLWAKFEFFDDALVGLAREQSDLYTWATNLAHAYNGGVQLLDLARMRGPEEARYISALTAACRTHEEIARQYGKRRNCTKFAPTSVRFGMLGDQSLYTYMAHKEQSLFFNIGCEWNRQLGSWLSSSPSSKRGWLERPDLHACPTERCAALHANGAGLKCAAALLRTNSSCANWKDFVRRTGEKALVKTVGPYDSGRLCGSSDLPSTRYATASALRTYYIDCCVPAQTIA</sequence>